<dbReference type="OrthoDB" id="5738900at2"/>
<feature type="transmembrane region" description="Helical" evidence="1">
    <location>
        <begin position="94"/>
        <end position="118"/>
    </location>
</feature>
<evidence type="ECO:0000313" key="2">
    <source>
        <dbReference type="EMBL" id="RTR32258.1"/>
    </source>
</evidence>
<keyword evidence="1" id="KW-1133">Transmembrane helix</keyword>
<reference evidence="2 3" key="1">
    <citation type="submission" date="2018-12" db="EMBL/GenBank/DDBJ databases">
        <authorList>
            <person name="Yu L."/>
        </authorList>
    </citation>
    <scope>NUCLEOTIDE SEQUENCE [LARGE SCALE GENOMIC DNA]</scope>
    <source>
        <strain evidence="2 3">HAW-EB5</strain>
    </source>
</reference>
<keyword evidence="1" id="KW-0472">Membrane</keyword>
<dbReference type="EMBL" id="RXNV01000004">
    <property type="protein sequence ID" value="RTR32258.1"/>
    <property type="molecule type" value="Genomic_DNA"/>
</dbReference>
<dbReference type="RefSeq" id="WP_126506097.1">
    <property type="nucleotide sequence ID" value="NZ_RXNV01000004.1"/>
</dbReference>
<keyword evidence="3" id="KW-1185">Reference proteome</keyword>
<protein>
    <submittedName>
        <fullName evidence="2">DUF1109 domain-containing protein</fullName>
    </submittedName>
</protein>
<comment type="caution">
    <text evidence="2">The sequence shown here is derived from an EMBL/GenBank/DDBJ whole genome shotgun (WGS) entry which is preliminary data.</text>
</comment>
<feature type="transmembrane region" description="Helical" evidence="1">
    <location>
        <begin position="63"/>
        <end position="82"/>
    </location>
</feature>
<dbReference type="Pfam" id="PF06532">
    <property type="entry name" value="NrsF"/>
    <property type="match status" value="1"/>
</dbReference>
<accession>A0A3S0RMS5</accession>
<dbReference type="AlphaFoldDB" id="A0A3S0RMS5"/>
<feature type="transmembrane region" description="Helical" evidence="1">
    <location>
        <begin position="160"/>
        <end position="181"/>
    </location>
</feature>
<proteinExistence type="predicted"/>
<keyword evidence="1" id="KW-0812">Transmembrane</keyword>
<feature type="transmembrane region" description="Helical" evidence="1">
    <location>
        <begin position="187"/>
        <end position="208"/>
    </location>
</feature>
<feature type="transmembrane region" description="Helical" evidence="1">
    <location>
        <begin position="130"/>
        <end position="148"/>
    </location>
</feature>
<sequence>MNKHDLLITNLCRNLAPVPPAPNINRLAMFWFCLSAIFVVVIIHLMGPIRPGSFSQLVEEPRFLFESLLGLAATLWVCQSAFRGAIPGALTSRFYAFGIMLMILWLAQYLTGLVSPALEPSMLGKRSHCFFETMIYSLPLFLSGLLLIRRLYPLRPMRTAILLSLAAGMLPALYMQLACMYETSHTLVFHILPGLLMLPTGAAIAMFWQTHRNMHNADQV</sequence>
<feature type="transmembrane region" description="Helical" evidence="1">
    <location>
        <begin position="27"/>
        <end position="47"/>
    </location>
</feature>
<gene>
    <name evidence="2" type="ORF">EKG39_12580</name>
</gene>
<dbReference type="InterPro" id="IPR009495">
    <property type="entry name" value="NrsF"/>
</dbReference>
<dbReference type="Proteomes" id="UP000282060">
    <property type="component" value="Unassembled WGS sequence"/>
</dbReference>
<name>A0A3S0RMS5_9GAMM</name>
<organism evidence="2 3">
    <name type="scientific">Shewanella atlantica</name>
    <dbReference type="NCBI Taxonomy" id="271099"/>
    <lineage>
        <taxon>Bacteria</taxon>
        <taxon>Pseudomonadati</taxon>
        <taxon>Pseudomonadota</taxon>
        <taxon>Gammaproteobacteria</taxon>
        <taxon>Alteromonadales</taxon>
        <taxon>Shewanellaceae</taxon>
        <taxon>Shewanella</taxon>
    </lineage>
</organism>
<evidence type="ECO:0000256" key="1">
    <source>
        <dbReference type="SAM" id="Phobius"/>
    </source>
</evidence>
<evidence type="ECO:0000313" key="3">
    <source>
        <dbReference type="Proteomes" id="UP000282060"/>
    </source>
</evidence>